<dbReference type="Pfam" id="PF00717">
    <property type="entry name" value="Peptidase_S24"/>
    <property type="match status" value="1"/>
</dbReference>
<dbReference type="SUPFAM" id="SSF51306">
    <property type="entry name" value="LexA/Signal peptidase"/>
    <property type="match status" value="1"/>
</dbReference>
<dbReference type="InterPro" id="IPR039418">
    <property type="entry name" value="LexA-like"/>
</dbReference>
<sequence>MAETARTDMLLFRQNLGLRIEQCVKIIGKKSDAAAIAGVTAEQLNKWINGSVKVPVEALRLLAEAASSDFSWLATGEGFPDHPRPLQIRRAGLASVSARDQPDFIRLPFYRDVSASAGPGALAVSEQSDSVIAFARSFLRDHGAVPERCSIIRARGDSMSPTIPDASLLIVDHSQTEIANGCIMVLDVDGDLLVKRVHRRLNGMIDLVSDNPTYPPETLPPAALQQLRVIGRVVYFCRTP</sequence>
<accession>A0ABU1FGJ6</accession>
<evidence type="ECO:0000256" key="2">
    <source>
        <dbReference type="ARBA" id="ARBA00023125"/>
    </source>
</evidence>
<dbReference type="EMBL" id="JAVKPH010000101">
    <property type="protein sequence ID" value="MDR5655517.1"/>
    <property type="molecule type" value="Genomic_DNA"/>
</dbReference>
<evidence type="ECO:0000256" key="1">
    <source>
        <dbReference type="ARBA" id="ARBA00023015"/>
    </source>
</evidence>
<dbReference type="PANTHER" id="PTHR40661">
    <property type="match status" value="1"/>
</dbReference>
<organism evidence="5 6">
    <name type="scientific">Ruixingdingia sedimenti</name>
    <dbReference type="NCBI Taxonomy" id="3073604"/>
    <lineage>
        <taxon>Bacteria</taxon>
        <taxon>Pseudomonadati</taxon>
        <taxon>Pseudomonadota</taxon>
        <taxon>Alphaproteobacteria</taxon>
        <taxon>Rhodobacterales</taxon>
        <taxon>Paracoccaceae</taxon>
        <taxon>Ruixingdingia</taxon>
    </lineage>
</organism>
<keyword evidence="1" id="KW-0805">Transcription regulation</keyword>
<dbReference type="InterPro" id="IPR001387">
    <property type="entry name" value="Cro/C1-type_HTH"/>
</dbReference>
<dbReference type="Proteomes" id="UP001247754">
    <property type="component" value="Unassembled WGS sequence"/>
</dbReference>
<evidence type="ECO:0000313" key="5">
    <source>
        <dbReference type="EMBL" id="MDR5655517.1"/>
    </source>
</evidence>
<dbReference type="InterPro" id="IPR015927">
    <property type="entry name" value="Peptidase_S24_S26A/B/C"/>
</dbReference>
<keyword evidence="3" id="KW-0804">Transcription</keyword>
<reference evidence="5 6" key="1">
    <citation type="submission" date="2023-09" db="EMBL/GenBank/DDBJ databases">
        <title>Xinfangfangia sedmenti sp. nov., isolated the sedment.</title>
        <authorList>
            <person name="Xu L."/>
        </authorList>
    </citation>
    <scope>NUCLEOTIDE SEQUENCE [LARGE SCALE GENOMIC DNA]</scope>
    <source>
        <strain evidence="5 6">LG-4</strain>
    </source>
</reference>
<dbReference type="PANTHER" id="PTHR40661:SF3">
    <property type="entry name" value="FELS-1 PROPHAGE TRANSCRIPTIONAL REGULATOR"/>
    <property type="match status" value="1"/>
</dbReference>
<evidence type="ECO:0000256" key="3">
    <source>
        <dbReference type="ARBA" id="ARBA00023163"/>
    </source>
</evidence>
<dbReference type="CDD" id="cd06529">
    <property type="entry name" value="S24_LexA-like"/>
    <property type="match status" value="1"/>
</dbReference>
<name>A0ABU1FGJ6_9RHOB</name>
<dbReference type="CDD" id="cd00093">
    <property type="entry name" value="HTH_XRE"/>
    <property type="match status" value="1"/>
</dbReference>
<dbReference type="Gene3D" id="2.10.109.10">
    <property type="entry name" value="Umud Fragment, subunit A"/>
    <property type="match status" value="1"/>
</dbReference>
<keyword evidence="2" id="KW-0238">DNA-binding</keyword>
<dbReference type="InterPro" id="IPR010982">
    <property type="entry name" value="Lambda_DNA-bd_dom_sf"/>
</dbReference>
<protein>
    <submittedName>
        <fullName evidence="5">Helix-turn-helix transcriptional regulator</fullName>
    </submittedName>
</protein>
<feature type="domain" description="Peptidase S24/S26A/S26B/S26C" evidence="4">
    <location>
        <begin position="114"/>
        <end position="234"/>
    </location>
</feature>
<proteinExistence type="predicted"/>
<evidence type="ECO:0000313" key="6">
    <source>
        <dbReference type="Proteomes" id="UP001247754"/>
    </source>
</evidence>
<comment type="caution">
    <text evidence="5">The sequence shown here is derived from an EMBL/GenBank/DDBJ whole genome shotgun (WGS) entry which is preliminary data.</text>
</comment>
<dbReference type="SUPFAM" id="SSF47413">
    <property type="entry name" value="lambda repressor-like DNA-binding domains"/>
    <property type="match status" value="1"/>
</dbReference>
<gene>
    <name evidence="5" type="ORF">RGD00_23210</name>
</gene>
<keyword evidence="6" id="KW-1185">Reference proteome</keyword>
<dbReference type="InterPro" id="IPR036286">
    <property type="entry name" value="LexA/Signal_pep-like_sf"/>
</dbReference>
<evidence type="ECO:0000259" key="4">
    <source>
        <dbReference type="Pfam" id="PF00717"/>
    </source>
</evidence>